<dbReference type="NCBIfam" id="NF003971">
    <property type="entry name" value="PRK05465.1"/>
    <property type="match status" value="1"/>
</dbReference>
<dbReference type="AlphaFoldDB" id="A0A6S7CQD9"/>
<feature type="binding site" evidence="5">
    <location>
        <position position="205"/>
    </location>
    <ligand>
        <name>adenosylcob(III)alamin</name>
        <dbReference type="ChEBI" id="CHEBI:18408"/>
    </ligand>
</feature>
<evidence type="ECO:0000256" key="2">
    <source>
        <dbReference type="ARBA" id="ARBA00023239"/>
    </source>
</evidence>
<proteinExistence type="inferred from homology"/>
<keyword evidence="2 5" id="KW-0456">Lyase</keyword>
<dbReference type="GO" id="GO:0031419">
    <property type="term" value="F:cobalamin binding"/>
    <property type="evidence" value="ECO:0007669"/>
    <property type="project" value="UniProtKB-UniRule"/>
</dbReference>
<feature type="compositionally biased region" description="Acidic residues" evidence="6">
    <location>
        <begin position="1"/>
        <end position="11"/>
    </location>
</feature>
<name>A0A6S7CQD9_9BURK</name>
<sequence length="310" mass="33415">MDGQLDDELDDGSFRKNGRAMEEPHKPVACVPVPDTDAEAADADAPPTSSAGVNANSWDVLRRFTRARIALGRAGNSLPTTPLLEFNLAHAQARDAVHQPLDPGPLHEALREAGFQTLDVESAAPDRAHYLRRPDLGRTLSDESVAHLADYAGTMNSTPDVVYVVADGLSAFAAARHALPLLRAVHARLEGWNVGPVVVARQARVALGDDIGERLRARMVVMLIGERPGLSSPDSLGLYLTYGPRVGRSDAERNCISNVRPEGLGYEQAAFKLHYLMTHARQLSLTGVGLKDDSDRLLMAPPDTPDCALQ</sequence>
<comment type="subcellular location">
    <subcellularLocation>
        <location evidence="5">Bacterial microcompartment</location>
    </subcellularLocation>
</comment>
<dbReference type="Pfam" id="PF05985">
    <property type="entry name" value="EutC"/>
    <property type="match status" value="1"/>
</dbReference>
<evidence type="ECO:0000256" key="6">
    <source>
        <dbReference type="SAM" id="MobiDB-lite"/>
    </source>
</evidence>
<dbReference type="UniPathway" id="UPA00560"/>
<gene>
    <name evidence="5 7" type="primary">eutC</name>
    <name evidence="7" type="ORF">LMG28138_01995</name>
</gene>
<comment type="function">
    <text evidence="5">Catalyzes the deamination of various vicinal amino-alcohols to oxo compounds. Allows this organism to utilize ethanolamine as the sole source of nitrogen and carbon in the presence of external vitamin B12.</text>
</comment>
<dbReference type="Proteomes" id="UP000494115">
    <property type="component" value="Unassembled WGS sequence"/>
</dbReference>
<dbReference type="Gene3D" id="3.40.50.11240">
    <property type="entry name" value="Ethanolamine ammonia-lyase light chain (EutC)"/>
    <property type="match status" value="1"/>
</dbReference>
<comment type="catalytic activity">
    <reaction evidence="5">
        <text>ethanolamine = acetaldehyde + NH4(+)</text>
        <dbReference type="Rhea" id="RHEA:15313"/>
        <dbReference type="ChEBI" id="CHEBI:15343"/>
        <dbReference type="ChEBI" id="CHEBI:28938"/>
        <dbReference type="ChEBI" id="CHEBI:57603"/>
        <dbReference type="EC" id="4.3.1.7"/>
    </reaction>
</comment>
<dbReference type="PANTHER" id="PTHR39330">
    <property type="entry name" value="ETHANOLAMINE AMMONIA-LYASE LIGHT CHAIN"/>
    <property type="match status" value="1"/>
</dbReference>
<evidence type="ECO:0000313" key="8">
    <source>
        <dbReference type="Proteomes" id="UP000494115"/>
    </source>
</evidence>
<dbReference type="GO" id="GO:0006520">
    <property type="term" value="P:amino acid metabolic process"/>
    <property type="evidence" value="ECO:0007669"/>
    <property type="project" value="InterPro"/>
</dbReference>
<evidence type="ECO:0000256" key="3">
    <source>
        <dbReference type="ARBA" id="ARBA00023285"/>
    </source>
</evidence>
<evidence type="ECO:0000313" key="7">
    <source>
        <dbReference type="EMBL" id="CAB3785258.1"/>
    </source>
</evidence>
<keyword evidence="8" id="KW-1185">Reference proteome</keyword>
<evidence type="ECO:0000256" key="4">
    <source>
        <dbReference type="ARBA" id="ARBA00024446"/>
    </source>
</evidence>
<feature type="binding site" evidence="5">
    <location>
        <position position="226"/>
    </location>
    <ligand>
        <name>adenosylcob(III)alamin</name>
        <dbReference type="ChEBI" id="CHEBI:18408"/>
    </ligand>
</feature>
<dbReference type="GO" id="GO:0009350">
    <property type="term" value="C:ethanolamine ammonia-lyase complex"/>
    <property type="evidence" value="ECO:0007669"/>
    <property type="project" value="UniProtKB-UniRule"/>
</dbReference>
<dbReference type="EMBL" id="CADIKM010000006">
    <property type="protein sequence ID" value="CAB3785258.1"/>
    <property type="molecule type" value="Genomic_DNA"/>
</dbReference>
<dbReference type="GO" id="GO:0031471">
    <property type="term" value="C:ethanolamine degradation polyhedral organelle"/>
    <property type="evidence" value="ECO:0007669"/>
    <property type="project" value="UniProtKB-UniRule"/>
</dbReference>
<keyword evidence="3 5" id="KW-0170">Cobalt</keyword>
<evidence type="ECO:0000256" key="1">
    <source>
        <dbReference type="ARBA" id="ARBA00022628"/>
    </source>
</evidence>
<comment type="cofactor">
    <cofactor evidence="5">
        <name>adenosylcob(III)alamin</name>
        <dbReference type="ChEBI" id="CHEBI:18408"/>
    </cofactor>
    <text evidence="5">Binds between the large and small subunits.</text>
</comment>
<organism evidence="7 8">
    <name type="scientific">Pararobbsia alpina</name>
    <dbReference type="NCBI Taxonomy" id="621374"/>
    <lineage>
        <taxon>Bacteria</taxon>
        <taxon>Pseudomonadati</taxon>
        <taxon>Pseudomonadota</taxon>
        <taxon>Betaproteobacteria</taxon>
        <taxon>Burkholderiales</taxon>
        <taxon>Burkholderiaceae</taxon>
        <taxon>Pararobbsia</taxon>
    </lineage>
</organism>
<feature type="region of interest" description="Disordered" evidence="6">
    <location>
        <begin position="1"/>
        <end position="33"/>
    </location>
</feature>
<dbReference type="GO" id="GO:0008851">
    <property type="term" value="F:ethanolamine ammonia-lyase activity"/>
    <property type="evidence" value="ECO:0007669"/>
    <property type="project" value="UniProtKB-UniRule"/>
</dbReference>
<dbReference type="InterPro" id="IPR009246">
    <property type="entry name" value="EutC"/>
</dbReference>
<comment type="similarity">
    <text evidence="5">Belongs to the EutC family.</text>
</comment>
<accession>A0A6S7CQD9</accession>
<keyword evidence="1 5" id="KW-0846">Cobalamin</keyword>
<protein>
    <recommendedName>
        <fullName evidence="5">Ethanolamine ammonia-lyase small subunit</fullName>
        <shortName evidence="5">EAL small subunit</shortName>
        <ecNumber evidence="5">4.3.1.7</ecNumber>
    </recommendedName>
</protein>
<dbReference type="HAMAP" id="MF_00601">
    <property type="entry name" value="EutC"/>
    <property type="match status" value="1"/>
</dbReference>
<feature type="binding site" evidence="5">
    <location>
        <position position="255"/>
    </location>
    <ligand>
        <name>adenosylcob(III)alamin</name>
        <dbReference type="ChEBI" id="CHEBI:18408"/>
    </ligand>
</feature>
<reference evidence="7 8" key="1">
    <citation type="submission" date="2020-04" db="EMBL/GenBank/DDBJ databases">
        <authorList>
            <person name="De Canck E."/>
        </authorList>
    </citation>
    <scope>NUCLEOTIDE SEQUENCE [LARGE SCALE GENOMIC DNA]</scope>
    <source>
        <strain evidence="7 8">LMG 28138</strain>
    </source>
</reference>
<dbReference type="InterPro" id="IPR042255">
    <property type="entry name" value="EutC_N"/>
</dbReference>
<evidence type="ECO:0000256" key="5">
    <source>
        <dbReference type="HAMAP-Rule" id="MF_00601"/>
    </source>
</evidence>
<keyword evidence="4 5" id="KW-1283">Bacterial microcompartment</keyword>
<dbReference type="InterPro" id="IPR042251">
    <property type="entry name" value="EutC_C"/>
</dbReference>
<dbReference type="GO" id="GO:0046336">
    <property type="term" value="P:ethanolamine catabolic process"/>
    <property type="evidence" value="ECO:0007669"/>
    <property type="project" value="UniProtKB-UniRule"/>
</dbReference>
<comment type="subunit">
    <text evidence="5">The basic unit is a heterodimer which dimerizes to form tetramers. The heterotetramers trimerize; 6 large subunits form a core ring with 6 small subunits projecting outwards.</text>
</comment>
<dbReference type="PANTHER" id="PTHR39330:SF1">
    <property type="entry name" value="ETHANOLAMINE AMMONIA-LYASE SMALL SUBUNIT"/>
    <property type="match status" value="1"/>
</dbReference>
<dbReference type="Gene3D" id="1.10.30.40">
    <property type="entry name" value="Ethanolamine ammonia-lyase light chain (EutC), N-terminal domain"/>
    <property type="match status" value="1"/>
</dbReference>
<comment type="pathway">
    <text evidence="5">Amine and polyamine degradation; ethanolamine degradation.</text>
</comment>
<dbReference type="EC" id="4.3.1.7" evidence="5"/>